<reference evidence="3" key="2">
    <citation type="submission" date="2015-05" db="EMBL/GenBank/DDBJ databases">
        <title>Complete genome sequence of Corynebacterium uterequi DSM 45634, isolated from the uterus of a maiden mare.</title>
        <authorList>
            <person name="Ruckert C."/>
            <person name="Albersmeier A."/>
            <person name="Winkler A."/>
            <person name="Tauch A."/>
        </authorList>
    </citation>
    <scope>NUCLEOTIDE SEQUENCE [LARGE SCALE GENOMIC DNA]</scope>
    <source>
        <strain evidence="3">DSM 45634</strain>
    </source>
</reference>
<keyword evidence="3" id="KW-1185">Reference proteome</keyword>
<sequence length="62" mass="6158">MRTAIAAVLGVIVLALGVWWLGVAGPTVAGILAALVIAAGGALLCTALGMGLDDFSKTHKKI</sequence>
<reference evidence="2 3" key="1">
    <citation type="journal article" date="2015" name="Genome Announc.">
        <title>Virulence Factor Genes Detected in the Complete Genome Sequence of Corynebacterium uterequi DSM 45634, Isolated from the Uterus of a Maiden Mare.</title>
        <authorList>
            <person name="Ruckert C."/>
            <person name="Kriete M."/>
            <person name="Jaenicke S."/>
            <person name="Winkler A."/>
            <person name="Tauch A."/>
        </authorList>
    </citation>
    <scope>NUCLEOTIDE SEQUENCE [LARGE SCALE GENOMIC DNA]</scope>
    <source>
        <strain evidence="2 3">DSM 45634</strain>
    </source>
</reference>
<evidence type="ECO:0000313" key="2">
    <source>
        <dbReference type="EMBL" id="AKK10480.1"/>
    </source>
</evidence>
<accession>A0A0G3HCN9</accession>
<proteinExistence type="predicted"/>
<gene>
    <name evidence="2" type="ORF">CUTER_02325</name>
</gene>
<dbReference type="AlphaFoldDB" id="A0A0G3HCN9"/>
<name>A0A0G3HCN9_9CORY</name>
<organism evidence="2 3">
    <name type="scientific">Corynebacterium uterequi</name>
    <dbReference type="NCBI Taxonomy" id="1072256"/>
    <lineage>
        <taxon>Bacteria</taxon>
        <taxon>Bacillati</taxon>
        <taxon>Actinomycetota</taxon>
        <taxon>Actinomycetes</taxon>
        <taxon>Mycobacteriales</taxon>
        <taxon>Corynebacteriaceae</taxon>
        <taxon>Corynebacterium</taxon>
    </lineage>
</organism>
<keyword evidence="1" id="KW-0812">Transmembrane</keyword>
<dbReference type="Proteomes" id="UP000035548">
    <property type="component" value="Chromosome"/>
</dbReference>
<dbReference type="PATRIC" id="fig|1072256.5.peg.460"/>
<dbReference type="EMBL" id="CP011546">
    <property type="protein sequence ID" value="AKK10480.1"/>
    <property type="molecule type" value="Genomic_DNA"/>
</dbReference>
<protein>
    <submittedName>
        <fullName evidence="2">Uncharacterized protein</fullName>
    </submittedName>
</protein>
<dbReference type="RefSeq" id="WP_047259062.1">
    <property type="nucleotide sequence ID" value="NZ_CP011546.1"/>
</dbReference>
<dbReference type="STRING" id="1072256.CUTER_02325"/>
<evidence type="ECO:0000313" key="3">
    <source>
        <dbReference type="Proteomes" id="UP000035548"/>
    </source>
</evidence>
<evidence type="ECO:0000256" key="1">
    <source>
        <dbReference type="SAM" id="Phobius"/>
    </source>
</evidence>
<keyword evidence="1" id="KW-1133">Transmembrane helix</keyword>
<feature type="transmembrane region" description="Helical" evidence="1">
    <location>
        <begin position="5"/>
        <end position="22"/>
    </location>
</feature>
<dbReference type="KEGG" id="cut:CUTER_02325"/>
<feature type="transmembrane region" description="Helical" evidence="1">
    <location>
        <begin position="28"/>
        <end position="52"/>
    </location>
</feature>
<keyword evidence="1" id="KW-0472">Membrane</keyword>